<dbReference type="EMBL" id="JAGHQM010002109">
    <property type="protein sequence ID" value="KAH0551257.1"/>
    <property type="molecule type" value="Genomic_DNA"/>
</dbReference>
<comment type="caution">
    <text evidence="3">The sequence shown here is derived from an EMBL/GenBank/DDBJ whole genome shotgun (WGS) entry which is preliminary data.</text>
</comment>
<protein>
    <recommendedName>
        <fullName evidence="2">HNH nuclease domain-containing protein</fullName>
    </recommendedName>
</protein>
<name>A0A9P8IBU3_9PEZI</name>
<proteinExistence type="predicted"/>
<dbReference type="AlphaFoldDB" id="A0A9P8IBU3"/>
<sequence>MANGINETSITIPERTSSLLSTPYKKKVRELSISSSQLKRKASVVSRRSGTDSIDVQLELSRTNYGIYTTIFQGLKESWEAGMITGDEFKAQGKDIWRKRLRLNKERTALEERRQAIIEQISTGNPRFEAAYSAAIMTNFTIHSGPPPLERRNKHRHADWKDHLRGYYNSVSTSGSTSTSGEPVPKGWVWCPILKTYGEPFTRCAAHIIPHFVGYENVAWILGDEGNTGAGSSHIWSFKNGLVISKILEQKFDRGDFVIVPIPTEIGAPQRLRFVLLNTTYSHHTISESKMHYSELDGTELEFKGDGRPGLRHLYWHYVTSILRSVKWGKTGWDDLKARFPDRPIWATPGPYLRRSMLRQLAIAIGDYEPEELEFQEGVYDGKGLKSEIDEETIAADVAERLGVDDDDDGWSSEDSEEDDYDEE</sequence>
<dbReference type="InterPro" id="IPR003615">
    <property type="entry name" value="HNH_nuc"/>
</dbReference>
<reference evidence="3" key="1">
    <citation type="submission" date="2021-03" db="EMBL/GenBank/DDBJ databases">
        <title>Comparative genomics and phylogenomic investigation of the class Geoglossomycetes provide insights into ecological specialization and systematics.</title>
        <authorList>
            <person name="Melie T."/>
            <person name="Pirro S."/>
            <person name="Miller A.N."/>
            <person name="Quandt A."/>
        </authorList>
    </citation>
    <scope>NUCLEOTIDE SEQUENCE</scope>
    <source>
        <strain evidence="3">CAQ_001_2017</strain>
    </source>
</reference>
<organism evidence="3 4">
    <name type="scientific">Trichoglossum hirsutum</name>
    <dbReference type="NCBI Taxonomy" id="265104"/>
    <lineage>
        <taxon>Eukaryota</taxon>
        <taxon>Fungi</taxon>
        <taxon>Dikarya</taxon>
        <taxon>Ascomycota</taxon>
        <taxon>Pezizomycotina</taxon>
        <taxon>Geoglossomycetes</taxon>
        <taxon>Geoglossales</taxon>
        <taxon>Geoglossaceae</taxon>
        <taxon>Trichoglossum</taxon>
    </lineage>
</organism>
<accession>A0A9P8IBU3</accession>
<feature type="region of interest" description="Disordered" evidence="1">
    <location>
        <begin position="399"/>
        <end position="424"/>
    </location>
</feature>
<gene>
    <name evidence="3" type="ORF">GP486_007449</name>
</gene>
<dbReference type="Pfam" id="PF13391">
    <property type="entry name" value="HNH_2"/>
    <property type="match status" value="1"/>
</dbReference>
<evidence type="ECO:0000313" key="4">
    <source>
        <dbReference type="Proteomes" id="UP000750711"/>
    </source>
</evidence>
<evidence type="ECO:0000313" key="3">
    <source>
        <dbReference type="EMBL" id="KAH0551257.1"/>
    </source>
</evidence>
<evidence type="ECO:0000259" key="2">
    <source>
        <dbReference type="Pfam" id="PF13391"/>
    </source>
</evidence>
<feature type="compositionally biased region" description="Acidic residues" evidence="1">
    <location>
        <begin position="405"/>
        <end position="424"/>
    </location>
</feature>
<dbReference type="Proteomes" id="UP000750711">
    <property type="component" value="Unassembled WGS sequence"/>
</dbReference>
<evidence type="ECO:0000256" key="1">
    <source>
        <dbReference type="SAM" id="MobiDB-lite"/>
    </source>
</evidence>
<feature type="domain" description="HNH nuclease" evidence="2">
    <location>
        <begin position="202"/>
        <end position="260"/>
    </location>
</feature>
<keyword evidence="4" id="KW-1185">Reference proteome</keyword>